<proteinExistence type="predicted"/>
<dbReference type="InterPro" id="IPR050327">
    <property type="entry name" value="Proton-linked_MCT"/>
</dbReference>
<evidence type="ECO:0000313" key="7">
    <source>
        <dbReference type="Proteomes" id="UP001181622"/>
    </source>
</evidence>
<evidence type="ECO:0000256" key="4">
    <source>
        <dbReference type="SAM" id="Phobius"/>
    </source>
</evidence>
<dbReference type="Gene3D" id="1.20.1250.20">
    <property type="entry name" value="MFS general substrate transporter like domains"/>
    <property type="match status" value="2"/>
</dbReference>
<dbReference type="Pfam" id="PF07690">
    <property type="entry name" value="MFS_1"/>
    <property type="match status" value="1"/>
</dbReference>
<feature type="transmembrane region" description="Helical" evidence="4">
    <location>
        <begin position="20"/>
        <end position="40"/>
    </location>
</feature>
<evidence type="ECO:0000256" key="1">
    <source>
        <dbReference type="ARBA" id="ARBA00022692"/>
    </source>
</evidence>
<dbReference type="CDD" id="cd17353">
    <property type="entry name" value="MFS_OFA_like"/>
    <property type="match status" value="1"/>
</dbReference>
<keyword evidence="7" id="KW-1185">Reference proteome</keyword>
<dbReference type="InterPro" id="IPR020846">
    <property type="entry name" value="MFS_dom"/>
</dbReference>
<sequence length="438" mass="46780">MSTELAPGPAGDRVSDGYRWMQLAVGVLCMVMIANLQYGWTFFVTDIQKTFGWDRSAIQWAFTLFVLFETWLVPVEGWFVDRYGPRSVVMFGGLLCGIGWVVNGYATSLGGFYLGQIIAGIGAGAVYGTCVGNALKWFPDKRGLAAGFTAAGFGAGAALTVAPIQSMIANSGFQAAFINFGIGQAVVIMIACMFLVAPRAGQVPAPVVKANLVQTRKDYGPGAVLKHPIFWLMYFMFVIVGAGGLMITANLKPIAADFHIDKIDVTLVGLTMTTVTFAATIDRILNGLTRPFFGWVSDKIGRENTMFIAFGFEGVGIYLLYLYGHDPLLFVILTGLVFFAWGEIYSLFPSTCTDTFGSKFAATNAGLLYTAKGTAALLVPFANTLQQSTGSWDAVFLVAAGANILASLLAITVLKPWRRSVVAGAEAEVAGPTAVRAA</sequence>
<reference evidence="6" key="1">
    <citation type="submission" date="2020-10" db="EMBL/GenBank/DDBJ databases">
        <authorList>
            <person name="Abbas A."/>
            <person name="Razzaq R."/>
            <person name="Waqas M."/>
            <person name="Abbas N."/>
            <person name="Nielsen T.K."/>
            <person name="Hansen L.H."/>
            <person name="Hussain S."/>
            <person name="Shahid M."/>
        </authorList>
    </citation>
    <scope>NUCLEOTIDE SEQUENCE</scope>
    <source>
        <strain evidence="6">S14</strain>
    </source>
</reference>
<dbReference type="InterPro" id="IPR011701">
    <property type="entry name" value="MFS"/>
</dbReference>
<dbReference type="EMBL" id="JADBEO010000044">
    <property type="protein sequence ID" value="MDR4308243.1"/>
    <property type="molecule type" value="Genomic_DNA"/>
</dbReference>
<keyword evidence="1 4" id="KW-0812">Transmembrane</keyword>
<dbReference type="Proteomes" id="UP001181622">
    <property type="component" value="Unassembled WGS sequence"/>
</dbReference>
<dbReference type="InterPro" id="IPR036259">
    <property type="entry name" value="MFS_trans_sf"/>
</dbReference>
<evidence type="ECO:0000256" key="3">
    <source>
        <dbReference type="ARBA" id="ARBA00023136"/>
    </source>
</evidence>
<feature type="transmembrane region" description="Helical" evidence="4">
    <location>
        <begin position="329"/>
        <end position="348"/>
    </location>
</feature>
<feature type="transmembrane region" description="Helical" evidence="4">
    <location>
        <begin position="176"/>
        <end position="197"/>
    </location>
</feature>
<feature type="transmembrane region" description="Helical" evidence="4">
    <location>
        <begin position="394"/>
        <end position="414"/>
    </location>
</feature>
<feature type="transmembrane region" description="Helical" evidence="4">
    <location>
        <begin position="229"/>
        <end position="247"/>
    </location>
</feature>
<gene>
    <name evidence="6" type="primary">oxlT</name>
    <name evidence="6" type="ORF">IHQ68_16620</name>
</gene>
<comment type="caution">
    <text evidence="6">The sequence shown here is derived from an EMBL/GenBank/DDBJ whole genome shotgun (WGS) entry which is preliminary data.</text>
</comment>
<evidence type="ECO:0000313" key="6">
    <source>
        <dbReference type="EMBL" id="MDR4308243.1"/>
    </source>
</evidence>
<accession>A0ABU1DJE7</accession>
<evidence type="ECO:0000256" key="2">
    <source>
        <dbReference type="ARBA" id="ARBA00022989"/>
    </source>
</evidence>
<feature type="transmembrane region" description="Helical" evidence="4">
    <location>
        <begin position="60"/>
        <end position="80"/>
    </location>
</feature>
<feature type="domain" description="Major facilitator superfamily (MFS) profile" evidence="5">
    <location>
        <begin position="1"/>
        <end position="418"/>
    </location>
</feature>
<protein>
    <submittedName>
        <fullName evidence="6">Oxalate/formate MFS antiporter</fullName>
    </submittedName>
</protein>
<feature type="transmembrane region" description="Helical" evidence="4">
    <location>
        <begin position="112"/>
        <end position="132"/>
    </location>
</feature>
<dbReference type="PROSITE" id="PS50850">
    <property type="entry name" value="MFS"/>
    <property type="match status" value="1"/>
</dbReference>
<feature type="transmembrane region" description="Helical" evidence="4">
    <location>
        <begin position="144"/>
        <end position="164"/>
    </location>
</feature>
<keyword evidence="3 4" id="KW-0472">Membrane</keyword>
<dbReference type="PANTHER" id="PTHR11360:SF304">
    <property type="entry name" value="MFS DOMAIN-CONTAINING PROTEIN"/>
    <property type="match status" value="1"/>
</dbReference>
<dbReference type="SUPFAM" id="SSF103473">
    <property type="entry name" value="MFS general substrate transporter"/>
    <property type="match status" value="1"/>
</dbReference>
<feature type="transmembrane region" description="Helical" evidence="4">
    <location>
        <begin position="306"/>
        <end position="323"/>
    </location>
</feature>
<feature type="transmembrane region" description="Helical" evidence="4">
    <location>
        <begin position="360"/>
        <end position="382"/>
    </location>
</feature>
<feature type="transmembrane region" description="Helical" evidence="4">
    <location>
        <begin position="267"/>
        <end position="285"/>
    </location>
</feature>
<keyword evidence="2 4" id="KW-1133">Transmembrane helix</keyword>
<dbReference type="PANTHER" id="PTHR11360">
    <property type="entry name" value="MONOCARBOXYLATE TRANSPORTER"/>
    <property type="match status" value="1"/>
</dbReference>
<dbReference type="RefSeq" id="WP_309393826.1">
    <property type="nucleotide sequence ID" value="NZ_JADBEO010000044.1"/>
</dbReference>
<dbReference type="NCBIfam" id="TIGR04259">
    <property type="entry name" value="oxa_formateAnti"/>
    <property type="match status" value="1"/>
</dbReference>
<evidence type="ECO:0000259" key="5">
    <source>
        <dbReference type="PROSITE" id="PS50850"/>
    </source>
</evidence>
<dbReference type="InterPro" id="IPR026355">
    <property type="entry name" value="Oxa/Form_antiport"/>
</dbReference>
<feature type="transmembrane region" description="Helical" evidence="4">
    <location>
        <begin position="87"/>
        <end position="106"/>
    </location>
</feature>
<name>A0ABU1DJE7_9HYPH</name>
<organism evidence="6 7">
    <name type="scientific">Chelatococcus sambhunathii</name>
    <dbReference type="NCBI Taxonomy" id="363953"/>
    <lineage>
        <taxon>Bacteria</taxon>
        <taxon>Pseudomonadati</taxon>
        <taxon>Pseudomonadota</taxon>
        <taxon>Alphaproteobacteria</taxon>
        <taxon>Hyphomicrobiales</taxon>
        <taxon>Chelatococcaceae</taxon>
        <taxon>Chelatococcus</taxon>
    </lineage>
</organism>